<evidence type="ECO:0000256" key="2">
    <source>
        <dbReference type="ARBA" id="ARBA00022825"/>
    </source>
</evidence>
<dbReference type="InterPro" id="IPR029058">
    <property type="entry name" value="AB_hydrolase_fold"/>
</dbReference>
<accession>A0A809S3L9</accession>
<gene>
    <name evidence="4" type="ORF">NPRO_07410</name>
</gene>
<dbReference type="EMBL" id="AP021858">
    <property type="protein sequence ID" value="BBO23146.1"/>
    <property type="molecule type" value="Genomic_DNA"/>
</dbReference>
<dbReference type="SUPFAM" id="SSF53474">
    <property type="entry name" value="alpha/beta-Hydrolases"/>
    <property type="match status" value="1"/>
</dbReference>
<dbReference type="Pfam" id="PF00326">
    <property type="entry name" value="Peptidase_S9"/>
    <property type="match status" value="1"/>
</dbReference>
<evidence type="ECO:0000259" key="3">
    <source>
        <dbReference type="Pfam" id="PF00326"/>
    </source>
</evidence>
<dbReference type="InterPro" id="IPR011659">
    <property type="entry name" value="WD40"/>
</dbReference>
<organism evidence="4 5">
    <name type="scientific">Candidatus Nitrosymbiomonas proteolyticus</name>
    <dbReference type="NCBI Taxonomy" id="2608984"/>
    <lineage>
        <taxon>Bacteria</taxon>
        <taxon>Bacillati</taxon>
        <taxon>Armatimonadota</taxon>
        <taxon>Armatimonadota incertae sedis</taxon>
        <taxon>Candidatus Nitrosymbiomonas</taxon>
    </lineage>
</organism>
<evidence type="ECO:0000256" key="1">
    <source>
        <dbReference type="ARBA" id="ARBA00022801"/>
    </source>
</evidence>
<dbReference type="PANTHER" id="PTHR42776">
    <property type="entry name" value="SERINE PEPTIDASE S9 FAMILY MEMBER"/>
    <property type="match status" value="1"/>
</dbReference>
<feature type="domain" description="Peptidase S9 prolyl oligopeptidase catalytic" evidence="3">
    <location>
        <begin position="468"/>
        <end position="682"/>
    </location>
</feature>
<evidence type="ECO:0000313" key="4">
    <source>
        <dbReference type="EMBL" id="BBO23146.1"/>
    </source>
</evidence>
<keyword evidence="2" id="KW-0720">Serine protease</keyword>
<keyword evidence="2" id="KW-0645">Protease</keyword>
<reference evidence="4" key="1">
    <citation type="journal article" name="DNA Res.">
        <title>The physiological potential of anammox bacteria as revealed by their core genome structure.</title>
        <authorList>
            <person name="Okubo T."/>
            <person name="Toyoda A."/>
            <person name="Fukuhara K."/>
            <person name="Uchiyama I."/>
            <person name="Harigaya Y."/>
            <person name="Kuroiwa M."/>
            <person name="Suzuki T."/>
            <person name="Murakami Y."/>
            <person name="Suwa Y."/>
            <person name="Takami H."/>
        </authorList>
    </citation>
    <scope>NUCLEOTIDE SEQUENCE</scope>
    <source>
        <strain evidence="4">317325-2</strain>
    </source>
</reference>
<dbReference type="SUPFAM" id="SSF82171">
    <property type="entry name" value="DPP6 N-terminal domain-like"/>
    <property type="match status" value="1"/>
</dbReference>
<proteinExistence type="predicted"/>
<dbReference type="Proteomes" id="UP000662873">
    <property type="component" value="Chromosome"/>
</dbReference>
<dbReference type="AlphaFoldDB" id="A0A809S3L9"/>
<evidence type="ECO:0000313" key="5">
    <source>
        <dbReference type="Proteomes" id="UP000662873"/>
    </source>
</evidence>
<dbReference type="Gene3D" id="2.120.10.30">
    <property type="entry name" value="TolB, C-terminal domain"/>
    <property type="match status" value="2"/>
</dbReference>
<protein>
    <submittedName>
        <fullName evidence="4">Peptidase S9</fullName>
    </submittedName>
</protein>
<dbReference type="InterPro" id="IPR011042">
    <property type="entry name" value="6-blade_b-propeller_TolB-like"/>
</dbReference>
<dbReference type="Gene3D" id="3.40.50.1820">
    <property type="entry name" value="alpha/beta hydrolase"/>
    <property type="match status" value="1"/>
</dbReference>
<keyword evidence="1" id="KW-0378">Hydrolase</keyword>
<dbReference type="PANTHER" id="PTHR42776:SF27">
    <property type="entry name" value="DIPEPTIDYL PEPTIDASE FAMILY MEMBER 6"/>
    <property type="match status" value="1"/>
</dbReference>
<name>A0A809S3L9_9BACT</name>
<dbReference type="GO" id="GO:0006508">
    <property type="term" value="P:proteolysis"/>
    <property type="evidence" value="ECO:0007669"/>
    <property type="project" value="InterPro"/>
</dbReference>
<dbReference type="Pfam" id="PF07676">
    <property type="entry name" value="PD40"/>
    <property type="match status" value="2"/>
</dbReference>
<dbReference type="GO" id="GO:0004252">
    <property type="term" value="F:serine-type endopeptidase activity"/>
    <property type="evidence" value="ECO:0007669"/>
    <property type="project" value="TreeGrafter"/>
</dbReference>
<sequence>MTAAPKGNLGFMPKKPIQPDTLLQFQFVGDARMSPDGSCVLFAKKHINEKNKYITNLYSVSLSGEVKQWTAGEGGNAAGRWSPTGDRIAFVSGREKPSQQIHLLSASGGEAQKLTSLPEGSIGAFSWSPDGSMIAVSFRETHPNRTEKAKKEREEKGLSDPPWELEDIWYRLDGDGYFGPQRFALYVVDVATGEHRVLYDKDPTGFFSFDWFPDSKSLAVCHTANKRPFAEPDNDQMYLVDLKGKVKKLAGLPKGPKGGVKVSPDGKWIAYAGRVSEDDPWGVKNDRLWVVPAEGGDPRCLTESDDYCLTAATLGDSKEASFEAALVWAPDSNALYVQIGANGEQHVAMVSREKGGVEFLTQGKHNVALGTVSKDGSKVSCTWGDATTLHEVAVLDLDRTQGKPQVLTDFNGKLLSGLKIAEPKDFWLDTPDGSRVHVWVIEPTETGSKKTHPAVLEIHGGPHAQYGWTFFHEFQVLAAEGYVVVYSNPRGSKGYGEAFCEAIKGDWGNKDWIDIQTVLHWMEHQPYIDAGSMGVMGGSYGGYMTNWVVGQTPKLKAAITDRCVSNMVSMAGNSDFPFNKDAYFKGTAWGDLKDIEELWKQSPIAYFKSVKTPMLIIHSEGDLRCNVEQSEQVFTALQQEGVPSRFVRYPSNTSHGMSRSGPPDLRLHRLNEILGWWRRWLK</sequence>
<dbReference type="InterPro" id="IPR001375">
    <property type="entry name" value="Peptidase_S9_cat"/>
</dbReference>
<dbReference type="KEGG" id="npy:NPRO_07410"/>